<reference evidence="1" key="1">
    <citation type="journal article" date="2022" name="bioRxiv">
        <title>Sequencing and chromosome-scale assembly of the giantPleurodeles waltlgenome.</title>
        <authorList>
            <person name="Brown T."/>
            <person name="Elewa A."/>
            <person name="Iarovenko S."/>
            <person name="Subramanian E."/>
            <person name="Araus A.J."/>
            <person name="Petzold A."/>
            <person name="Susuki M."/>
            <person name="Suzuki K.-i.T."/>
            <person name="Hayashi T."/>
            <person name="Toyoda A."/>
            <person name="Oliveira C."/>
            <person name="Osipova E."/>
            <person name="Leigh N.D."/>
            <person name="Simon A."/>
            <person name="Yun M.H."/>
        </authorList>
    </citation>
    <scope>NUCLEOTIDE SEQUENCE</scope>
    <source>
        <strain evidence="1">20211129_DDA</strain>
        <tissue evidence="1">Liver</tissue>
    </source>
</reference>
<dbReference type="AlphaFoldDB" id="A0AAV7SY73"/>
<sequence length="79" mass="8882">MTGTSQMRCVAGAVESLRAEQKKSATSQRGIVKAVEKFSTETENDHITYKLDWQSCVRVSELELSLVRPVVMFKLLDYG</sequence>
<gene>
    <name evidence="1" type="ORF">NDU88_000755</name>
</gene>
<accession>A0AAV7SY73</accession>
<keyword evidence="2" id="KW-1185">Reference proteome</keyword>
<comment type="caution">
    <text evidence="1">The sequence shown here is derived from an EMBL/GenBank/DDBJ whole genome shotgun (WGS) entry which is preliminary data.</text>
</comment>
<organism evidence="1 2">
    <name type="scientific">Pleurodeles waltl</name>
    <name type="common">Iberian ribbed newt</name>
    <dbReference type="NCBI Taxonomy" id="8319"/>
    <lineage>
        <taxon>Eukaryota</taxon>
        <taxon>Metazoa</taxon>
        <taxon>Chordata</taxon>
        <taxon>Craniata</taxon>
        <taxon>Vertebrata</taxon>
        <taxon>Euteleostomi</taxon>
        <taxon>Amphibia</taxon>
        <taxon>Batrachia</taxon>
        <taxon>Caudata</taxon>
        <taxon>Salamandroidea</taxon>
        <taxon>Salamandridae</taxon>
        <taxon>Pleurodelinae</taxon>
        <taxon>Pleurodeles</taxon>
    </lineage>
</organism>
<dbReference type="EMBL" id="JANPWB010000007">
    <property type="protein sequence ID" value="KAJ1168842.1"/>
    <property type="molecule type" value="Genomic_DNA"/>
</dbReference>
<dbReference type="Proteomes" id="UP001066276">
    <property type="component" value="Chromosome 4_1"/>
</dbReference>
<name>A0AAV7SY73_PLEWA</name>
<evidence type="ECO:0000313" key="2">
    <source>
        <dbReference type="Proteomes" id="UP001066276"/>
    </source>
</evidence>
<proteinExistence type="predicted"/>
<protein>
    <submittedName>
        <fullName evidence="1">Uncharacterized protein</fullName>
    </submittedName>
</protein>
<evidence type="ECO:0000313" key="1">
    <source>
        <dbReference type="EMBL" id="KAJ1168842.1"/>
    </source>
</evidence>